<dbReference type="InterPro" id="IPR036273">
    <property type="entry name" value="CRAL/TRIO_N_dom_sf"/>
</dbReference>
<sequence>MPLPSTKEHFDLVQRLQLELNRLGVEVPKDMMPCGHEGATLMRFLKARKWHVGKAASMIQSTVQWRAEQNAAEALTTTMDDETEAKLRQCIPSGYIGYTKTGCPLKLEYTTKINIVDLLRSGITVDQYVFYHMRAMEYLMQVQFKEAANAIGEEVVDQQAVILDLSNLSMKMLNSTFFTVFAKISKMYQDNYPETMSMMFLVNIPSFFHAVWRLLSGAIDERVREKILFLRSRDLAALREHIDERYLPEHLGGCNPGEGGKHVNGVDGYVPPVDRAMHREISRRQLDREAADYASDPERPPATPARTKELKHVQSDSSLIGSSGAPNAGEGHCRRPDRRVVTVASAPAAGPVIEGASSDSSHCSGEPSLRATPDASGDDILPWPCGAQQPRPAPLQKLRRRLNDMGSRRGRSNSSDGGPRRNRMQKLLCMKRPTTAADGLQEGGDPGLGSAPESQAGTPARAIHALRSQSASEGRIGAHPSPSCRVSQSCRASPYAADAVLDSDSDSEGAWERPARKRPDGRPRCAPVCSAAAAAASSPPAHRRS</sequence>
<evidence type="ECO:0000259" key="5">
    <source>
        <dbReference type="PROSITE" id="PS50191"/>
    </source>
</evidence>
<dbReference type="Gene3D" id="3.40.525.10">
    <property type="entry name" value="CRAL-TRIO lipid binding domain"/>
    <property type="match status" value="1"/>
</dbReference>
<dbReference type="SMART" id="SM00516">
    <property type="entry name" value="SEC14"/>
    <property type="match status" value="1"/>
</dbReference>
<organism evidence="6">
    <name type="scientific">Tetraselmis sp. GSL018</name>
    <dbReference type="NCBI Taxonomy" id="582737"/>
    <lineage>
        <taxon>Eukaryota</taxon>
        <taxon>Viridiplantae</taxon>
        <taxon>Chlorophyta</taxon>
        <taxon>core chlorophytes</taxon>
        <taxon>Chlorodendrophyceae</taxon>
        <taxon>Chlorodendrales</taxon>
        <taxon>Chlorodendraceae</taxon>
        <taxon>Tetraselmis</taxon>
    </lineage>
</organism>
<dbReference type="GO" id="GO:0005886">
    <property type="term" value="C:plasma membrane"/>
    <property type="evidence" value="ECO:0007669"/>
    <property type="project" value="UniProtKB-SubCell"/>
</dbReference>
<dbReference type="SUPFAM" id="SSF52087">
    <property type="entry name" value="CRAL/TRIO domain"/>
    <property type="match status" value="1"/>
</dbReference>
<dbReference type="SUPFAM" id="SSF46938">
    <property type="entry name" value="CRAL/TRIO N-terminal domain"/>
    <property type="match status" value="1"/>
</dbReference>
<dbReference type="PANTHER" id="PTHR45657:SF1">
    <property type="entry name" value="CRAL-TRIO DOMAIN-CONTAINING PROTEIN YKL091C-RELATED"/>
    <property type="match status" value="1"/>
</dbReference>
<dbReference type="InterPro" id="IPR011074">
    <property type="entry name" value="CRAL/TRIO_N_dom"/>
</dbReference>
<protein>
    <submittedName>
        <fullName evidence="6">Sec14 cytosolic factor</fullName>
    </submittedName>
</protein>
<feature type="region of interest" description="Disordered" evidence="4">
    <location>
        <begin position="288"/>
        <end position="334"/>
    </location>
</feature>
<comment type="similarity">
    <text evidence="3">Belongs to the SFH family.</text>
</comment>
<evidence type="ECO:0000256" key="3">
    <source>
        <dbReference type="ARBA" id="ARBA00038020"/>
    </source>
</evidence>
<dbReference type="GO" id="GO:0000139">
    <property type="term" value="C:Golgi membrane"/>
    <property type="evidence" value="ECO:0007669"/>
    <property type="project" value="UniProtKB-SubCell"/>
</dbReference>
<dbReference type="InterPro" id="IPR001251">
    <property type="entry name" value="CRAL-TRIO_dom"/>
</dbReference>
<feature type="compositionally biased region" description="Polar residues" evidence="4">
    <location>
        <begin position="315"/>
        <end position="325"/>
    </location>
</feature>
<dbReference type="Pfam" id="PF03765">
    <property type="entry name" value="CRAL_TRIO_N"/>
    <property type="match status" value="1"/>
</dbReference>
<dbReference type="SMART" id="SM01100">
    <property type="entry name" value="CRAL_TRIO_N"/>
    <property type="match status" value="1"/>
</dbReference>
<evidence type="ECO:0000256" key="2">
    <source>
        <dbReference type="ARBA" id="ARBA00004395"/>
    </source>
</evidence>
<evidence type="ECO:0000256" key="4">
    <source>
        <dbReference type="SAM" id="MobiDB-lite"/>
    </source>
</evidence>
<dbReference type="InterPro" id="IPR051026">
    <property type="entry name" value="PI/PC_transfer"/>
</dbReference>
<feature type="domain" description="CRAL-TRIO" evidence="5">
    <location>
        <begin position="83"/>
        <end position="259"/>
    </location>
</feature>
<feature type="compositionally biased region" description="Basic and acidic residues" evidence="4">
    <location>
        <begin position="510"/>
        <end position="523"/>
    </location>
</feature>
<dbReference type="AlphaFoldDB" id="A0A061S0E2"/>
<dbReference type="PROSITE" id="PS50191">
    <property type="entry name" value="CRAL_TRIO"/>
    <property type="match status" value="1"/>
</dbReference>
<feature type="compositionally biased region" description="Low complexity" evidence="4">
    <location>
        <begin position="524"/>
        <end position="545"/>
    </location>
</feature>
<reference evidence="6" key="1">
    <citation type="submission" date="2014-05" db="EMBL/GenBank/DDBJ databases">
        <title>The transcriptome of the halophilic microalga Tetraselmis sp. GSL018 isolated from the Great Salt Lake, Utah.</title>
        <authorList>
            <person name="Jinkerson R.E."/>
            <person name="D'Adamo S."/>
            <person name="Posewitz M.C."/>
        </authorList>
    </citation>
    <scope>NUCLEOTIDE SEQUENCE</scope>
    <source>
        <strain evidence="6">GSL018</strain>
    </source>
</reference>
<accession>A0A061S0E2</accession>
<evidence type="ECO:0000256" key="1">
    <source>
        <dbReference type="ARBA" id="ARBA00004202"/>
    </source>
</evidence>
<dbReference type="PANTHER" id="PTHR45657">
    <property type="entry name" value="CRAL-TRIO DOMAIN-CONTAINING PROTEIN YKL091C-RELATED"/>
    <property type="match status" value="1"/>
</dbReference>
<feature type="region of interest" description="Disordered" evidence="4">
    <location>
        <begin position="350"/>
        <end position="545"/>
    </location>
</feature>
<name>A0A061S0E2_9CHLO</name>
<evidence type="ECO:0000313" key="6">
    <source>
        <dbReference type="EMBL" id="JAC76271.1"/>
    </source>
</evidence>
<dbReference type="EMBL" id="GBEZ01009307">
    <property type="protein sequence ID" value="JAC76271.1"/>
    <property type="molecule type" value="Transcribed_RNA"/>
</dbReference>
<dbReference type="CDD" id="cd00170">
    <property type="entry name" value="SEC14"/>
    <property type="match status" value="1"/>
</dbReference>
<dbReference type="Pfam" id="PF00650">
    <property type="entry name" value="CRAL_TRIO"/>
    <property type="match status" value="1"/>
</dbReference>
<comment type="subcellular location">
    <subcellularLocation>
        <location evidence="1">Cell membrane</location>
        <topology evidence="1">Peripheral membrane protein</topology>
    </subcellularLocation>
    <subcellularLocation>
        <location evidence="2">Golgi apparatus membrane</location>
        <topology evidence="2">Peripheral membrane protein</topology>
    </subcellularLocation>
</comment>
<feature type="compositionally biased region" description="Basic and acidic residues" evidence="4">
    <location>
        <begin position="288"/>
        <end position="299"/>
    </location>
</feature>
<proteinExistence type="inferred from homology"/>
<dbReference type="InterPro" id="IPR036865">
    <property type="entry name" value="CRAL-TRIO_dom_sf"/>
</dbReference>
<feature type="non-terminal residue" evidence="6">
    <location>
        <position position="545"/>
    </location>
</feature>
<gene>
    <name evidence="6" type="ORF">TSPGSL018_20628</name>
</gene>